<dbReference type="Pfam" id="PF05721">
    <property type="entry name" value="PhyH"/>
    <property type="match status" value="1"/>
</dbReference>
<keyword evidence="2" id="KW-1185">Reference proteome</keyword>
<dbReference type="Proteomes" id="UP000188318">
    <property type="component" value="Unassembled WGS sequence"/>
</dbReference>
<dbReference type="PANTHER" id="PTHR31630:SF6">
    <property type="entry name" value="PHYTANOYL-COA DIOXYGENASE-RELATED"/>
    <property type="match status" value="1"/>
</dbReference>
<dbReference type="AlphaFoldDB" id="A0A1R3RSQ9"/>
<gene>
    <name evidence="1" type="ORF">ASPCADRAFT_505853</name>
</gene>
<proteinExistence type="predicted"/>
<dbReference type="Gene3D" id="2.60.120.620">
    <property type="entry name" value="q2cbj1_9rhob like domain"/>
    <property type="match status" value="1"/>
</dbReference>
<name>A0A1R3RSQ9_ASPC5</name>
<reference evidence="2" key="1">
    <citation type="journal article" date="2017" name="Genome Biol.">
        <title>Comparative genomics reveals high biological diversity and specific adaptations in the industrially and medically important fungal genus Aspergillus.</title>
        <authorList>
            <person name="de Vries R.P."/>
            <person name="Riley R."/>
            <person name="Wiebenga A."/>
            <person name="Aguilar-Osorio G."/>
            <person name="Amillis S."/>
            <person name="Uchima C.A."/>
            <person name="Anderluh G."/>
            <person name="Asadollahi M."/>
            <person name="Askin M."/>
            <person name="Barry K."/>
            <person name="Battaglia E."/>
            <person name="Bayram O."/>
            <person name="Benocci T."/>
            <person name="Braus-Stromeyer S.A."/>
            <person name="Caldana C."/>
            <person name="Canovas D."/>
            <person name="Cerqueira G.C."/>
            <person name="Chen F."/>
            <person name="Chen W."/>
            <person name="Choi C."/>
            <person name="Clum A."/>
            <person name="Dos Santos R.A."/>
            <person name="Damasio A.R."/>
            <person name="Diallinas G."/>
            <person name="Emri T."/>
            <person name="Fekete E."/>
            <person name="Flipphi M."/>
            <person name="Freyberg S."/>
            <person name="Gallo A."/>
            <person name="Gournas C."/>
            <person name="Habgood R."/>
            <person name="Hainaut M."/>
            <person name="Harispe M.L."/>
            <person name="Henrissat B."/>
            <person name="Hilden K.S."/>
            <person name="Hope R."/>
            <person name="Hossain A."/>
            <person name="Karabika E."/>
            <person name="Karaffa L."/>
            <person name="Karanyi Z."/>
            <person name="Krasevec N."/>
            <person name="Kuo A."/>
            <person name="Kusch H."/>
            <person name="LaButti K."/>
            <person name="Lagendijk E.L."/>
            <person name="Lapidus A."/>
            <person name="Levasseur A."/>
            <person name="Lindquist E."/>
            <person name="Lipzen A."/>
            <person name="Logrieco A.F."/>
            <person name="MacCabe A."/>
            <person name="Maekelae M.R."/>
            <person name="Malavazi I."/>
            <person name="Melin P."/>
            <person name="Meyer V."/>
            <person name="Mielnichuk N."/>
            <person name="Miskei M."/>
            <person name="Molnar A.P."/>
            <person name="Mule G."/>
            <person name="Ngan C.Y."/>
            <person name="Orejas M."/>
            <person name="Orosz E."/>
            <person name="Ouedraogo J.P."/>
            <person name="Overkamp K.M."/>
            <person name="Park H.-S."/>
            <person name="Perrone G."/>
            <person name="Piumi F."/>
            <person name="Punt P.J."/>
            <person name="Ram A.F."/>
            <person name="Ramon A."/>
            <person name="Rauscher S."/>
            <person name="Record E."/>
            <person name="Riano-Pachon D.M."/>
            <person name="Robert V."/>
            <person name="Roehrig J."/>
            <person name="Ruller R."/>
            <person name="Salamov A."/>
            <person name="Salih N.S."/>
            <person name="Samson R.A."/>
            <person name="Sandor E."/>
            <person name="Sanguinetti M."/>
            <person name="Schuetze T."/>
            <person name="Sepcic K."/>
            <person name="Shelest E."/>
            <person name="Sherlock G."/>
            <person name="Sophianopoulou V."/>
            <person name="Squina F.M."/>
            <person name="Sun H."/>
            <person name="Susca A."/>
            <person name="Todd R.B."/>
            <person name="Tsang A."/>
            <person name="Unkles S.E."/>
            <person name="van de Wiele N."/>
            <person name="van Rossen-Uffink D."/>
            <person name="Oliveira J.V."/>
            <person name="Vesth T.C."/>
            <person name="Visser J."/>
            <person name="Yu J.-H."/>
            <person name="Zhou M."/>
            <person name="Andersen M.R."/>
            <person name="Archer D.B."/>
            <person name="Baker S.E."/>
            <person name="Benoit I."/>
            <person name="Brakhage A.A."/>
            <person name="Braus G.H."/>
            <person name="Fischer R."/>
            <person name="Frisvad J.C."/>
            <person name="Goldman G.H."/>
            <person name="Houbraken J."/>
            <person name="Oakley B."/>
            <person name="Pocsi I."/>
            <person name="Scazzocchio C."/>
            <person name="Seiboth B."/>
            <person name="vanKuyk P.A."/>
            <person name="Wortman J."/>
            <person name="Dyer P.S."/>
            <person name="Grigoriev I.V."/>
        </authorList>
    </citation>
    <scope>NUCLEOTIDE SEQUENCE [LARGE SCALE GENOMIC DNA]</scope>
    <source>
        <strain evidence="2">ITEM 5010</strain>
    </source>
</reference>
<dbReference type="EMBL" id="KV907497">
    <property type="protein sequence ID" value="OOF97521.1"/>
    <property type="molecule type" value="Genomic_DNA"/>
</dbReference>
<evidence type="ECO:0000313" key="2">
    <source>
        <dbReference type="Proteomes" id="UP000188318"/>
    </source>
</evidence>
<accession>A0A1R3RSQ9</accession>
<dbReference type="InterPro" id="IPR008775">
    <property type="entry name" value="Phytyl_CoA_dOase-like"/>
</dbReference>
<evidence type="ECO:0008006" key="3">
    <source>
        <dbReference type="Google" id="ProtNLM"/>
    </source>
</evidence>
<evidence type="ECO:0000313" key="1">
    <source>
        <dbReference type="EMBL" id="OOF97521.1"/>
    </source>
</evidence>
<dbReference type="OrthoDB" id="445007at2759"/>
<dbReference type="SUPFAM" id="SSF51197">
    <property type="entry name" value="Clavaminate synthase-like"/>
    <property type="match status" value="1"/>
</dbReference>
<organism evidence="1 2">
    <name type="scientific">Aspergillus carbonarius (strain ITEM 5010)</name>
    <dbReference type="NCBI Taxonomy" id="602072"/>
    <lineage>
        <taxon>Eukaryota</taxon>
        <taxon>Fungi</taxon>
        <taxon>Dikarya</taxon>
        <taxon>Ascomycota</taxon>
        <taxon>Pezizomycotina</taxon>
        <taxon>Eurotiomycetes</taxon>
        <taxon>Eurotiomycetidae</taxon>
        <taxon>Eurotiales</taxon>
        <taxon>Aspergillaceae</taxon>
        <taxon>Aspergillus</taxon>
        <taxon>Aspergillus subgen. Circumdati</taxon>
    </lineage>
</organism>
<dbReference type="OMA" id="YEWLESW"/>
<sequence>MTSQTLTQTIIPKLSLEGIDENGENTPEWKKNLRTKGWTIVPSVLSEEKSAHYADNCYEWLEGWGLGYNRHDPSTRKTANLPLHSRGGLYNRYGIAHEQFVWDLKSEPALVEKFAQIWGTDELVVSYDGLNLSIPDASRAPTDPIFKPWPHVDQSPYRVHLQCVQGIMNLLPNGPQDGGLTVLEGSNALYTQLWQHFDHKKGEKGWNTLEYEHLDEEMSQWLERQGCKWVKVCCNPGDLLLWDSRTVHYGSVPSSTNDRFAAYVCYKPASFVPEKARNERIAAFEAKNGTAHDPAIVRLTQRLPPEDHPCYAEAVTRPIQEVVLSKRGRQLAGLEEY</sequence>
<dbReference type="VEuPathDB" id="FungiDB:ASPCADRAFT_505853"/>
<protein>
    <recommendedName>
        <fullName evidence="3">Phytanoyl-CoA dioxygenase</fullName>
    </recommendedName>
</protein>
<dbReference type="PANTHER" id="PTHR31630">
    <property type="entry name" value="PHYTANOYL-COA DIOXYGENASE-RELATED-RELATED"/>
    <property type="match status" value="1"/>
</dbReference>